<evidence type="ECO:0000256" key="25">
    <source>
        <dbReference type="PIRSR" id="PIRSR002356-3"/>
    </source>
</evidence>
<evidence type="ECO:0000256" key="14">
    <source>
        <dbReference type="ARBA" id="ARBA00022737"/>
    </source>
</evidence>
<dbReference type="GeneID" id="129330216"/>
<feature type="region of interest" description="Disordered" evidence="27">
    <location>
        <begin position="214"/>
        <end position="234"/>
    </location>
</feature>
<accession>A0AA97JDM8</accession>
<keyword evidence="21" id="KW-0968">Cytoplasmic vesicle</keyword>
<dbReference type="InterPro" id="IPR013320">
    <property type="entry name" value="ConA-like_dom_sf"/>
</dbReference>
<feature type="region of interest" description="Disordered" evidence="27">
    <location>
        <begin position="355"/>
        <end position="407"/>
    </location>
</feature>
<keyword evidence="18" id="KW-0007">Acetylation</keyword>
<dbReference type="GO" id="GO:0030246">
    <property type="term" value="F:carbohydrate binding"/>
    <property type="evidence" value="ECO:0007669"/>
    <property type="project" value="UniProtKB-KW"/>
</dbReference>
<feature type="binding site" evidence="24">
    <location>
        <position position="131"/>
    </location>
    <ligand>
        <name>an alpha-D-glucoside</name>
        <dbReference type="ChEBI" id="CHEBI:22390"/>
    </ligand>
</feature>
<name>A0AA97JDM8_EUBMA</name>
<keyword evidence="17" id="KW-0106">Calcium</keyword>
<keyword evidence="11" id="KW-0479">Metal-binding</keyword>
<evidence type="ECO:0000256" key="15">
    <source>
        <dbReference type="ARBA" id="ARBA00022824"/>
    </source>
</evidence>
<evidence type="ECO:0000256" key="18">
    <source>
        <dbReference type="ARBA" id="ARBA00022990"/>
    </source>
</evidence>
<keyword evidence="8" id="KW-0963">Cytoplasm</keyword>
<feature type="compositionally biased region" description="Acidic residues" evidence="27">
    <location>
        <begin position="222"/>
        <end position="232"/>
    </location>
</feature>
<dbReference type="FunFam" id="2.60.120.200:FF:000122">
    <property type="entry name" value="Calreticulin 3"/>
    <property type="match status" value="1"/>
</dbReference>
<keyword evidence="9" id="KW-0964">Secreted</keyword>
<evidence type="ECO:0000256" key="5">
    <source>
        <dbReference type="ARBA" id="ARBA00004564"/>
    </source>
</evidence>
<dbReference type="GO" id="GO:0060473">
    <property type="term" value="C:cortical granule"/>
    <property type="evidence" value="ECO:0007669"/>
    <property type="project" value="UniProtKB-SubCell"/>
</dbReference>
<evidence type="ECO:0000256" key="24">
    <source>
        <dbReference type="PIRSR" id="PIRSR002356-1"/>
    </source>
</evidence>
<feature type="binding site" evidence="24">
    <location>
        <position position="320"/>
    </location>
    <ligand>
        <name>an alpha-D-glucoside</name>
        <dbReference type="ChEBI" id="CHEBI:22390"/>
    </ligand>
</feature>
<evidence type="ECO:0000256" key="27">
    <source>
        <dbReference type="SAM" id="MobiDB-lite"/>
    </source>
</evidence>
<evidence type="ECO:0000256" key="11">
    <source>
        <dbReference type="ARBA" id="ARBA00022723"/>
    </source>
</evidence>
<dbReference type="GO" id="GO:0006457">
    <property type="term" value="P:protein folding"/>
    <property type="evidence" value="ECO:0007669"/>
    <property type="project" value="InterPro"/>
</dbReference>
<feature type="compositionally biased region" description="Basic residues" evidence="27">
    <location>
        <begin position="387"/>
        <end position="398"/>
    </location>
</feature>
<feature type="binding site" evidence="24">
    <location>
        <position position="138"/>
    </location>
    <ligand>
        <name>an alpha-D-glucoside</name>
        <dbReference type="ChEBI" id="CHEBI:22390"/>
    </ligand>
</feature>
<feature type="signal peptide" evidence="26">
    <location>
        <begin position="1"/>
        <end position="17"/>
    </location>
</feature>
<evidence type="ECO:0000256" key="26">
    <source>
        <dbReference type="RuleBase" id="RU362126"/>
    </source>
</evidence>
<evidence type="ECO:0000256" key="7">
    <source>
        <dbReference type="ARBA" id="ARBA00015837"/>
    </source>
</evidence>
<dbReference type="AlphaFoldDB" id="A0AA97JDM8"/>
<dbReference type="PROSITE" id="PS00804">
    <property type="entry name" value="CALRETICULIN_2"/>
    <property type="match status" value="1"/>
</dbReference>
<evidence type="ECO:0000256" key="10">
    <source>
        <dbReference type="ARBA" id="ARBA00022530"/>
    </source>
</evidence>
<dbReference type="RefSeq" id="XP_054836198.1">
    <property type="nucleotide sequence ID" value="XM_054980223.1"/>
</dbReference>
<dbReference type="GO" id="GO:0036503">
    <property type="term" value="P:ERAD pathway"/>
    <property type="evidence" value="ECO:0007669"/>
    <property type="project" value="TreeGrafter"/>
</dbReference>
<dbReference type="Proteomes" id="UP001190640">
    <property type="component" value="Chromosome 5"/>
</dbReference>
<sequence>MLPACGLLSLPWALALALPVLGTVYFREQFLDGAKWQERWVLSQHKSNYGKFRLTAGSFYGDRETDKGLQTSENLKFYAISSRFKPFSNKGRPLVIQYTIKHEQKIDCGGGYVKIFPSDLNQKNMSGESQYYIMFGPDICGSDTKKVHVILNYKSKLYPIKKQIRCKVDGFTHLYTLILRPDHTYEVKIDDEMVASGILEDDWDFLPPQRINDPAVKKPENWDDEAEIDDPDDTKPEDWNVAEYIVDNSAEKPKEWDDMKQGVWQPPLLKNPLYRGEWQPRKIPNPNYKGIWPHPQIENPAYVPDLSISVYENISVIGLDLWQVRSGSIFDNFLITDDETYAEEFGDETWRETQYPEQKMHQEQIEEEKKRERAREEDHLKGQIKERPKKKAPRKNKSKMTAAKEEL</sequence>
<dbReference type="PIRSF" id="PIRSF002356">
    <property type="entry name" value="Calreticulin"/>
    <property type="match status" value="1"/>
</dbReference>
<keyword evidence="14" id="KW-0677">Repeat</keyword>
<dbReference type="InterPro" id="IPR009169">
    <property type="entry name" value="Calreticulin"/>
</dbReference>
<dbReference type="FunFam" id="2.10.250.10:FF:000002">
    <property type="entry name" value="Calreticulin"/>
    <property type="match status" value="1"/>
</dbReference>
<dbReference type="KEGG" id="emc:129330216"/>
<keyword evidence="12 26" id="KW-0732">Signal</keyword>
<feature type="binding site" evidence="24">
    <location>
        <position position="114"/>
    </location>
    <ligand>
        <name>an alpha-D-glucoside</name>
        <dbReference type="ChEBI" id="CHEBI:22390"/>
    </ligand>
</feature>
<evidence type="ECO:0000256" key="9">
    <source>
        <dbReference type="ARBA" id="ARBA00022525"/>
    </source>
</evidence>
<keyword evidence="15 23" id="KW-0256">Endoplasmic reticulum</keyword>
<dbReference type="FunFam" id="2.60.120.200:FF:000113">
    <property type="entry name" value="Calreticulin 3"/>
    <property type="match status" value="1"/>
</dbReference>
<dbReference type="InterPro" id="IPR001580">
    <property type="entry name" value="Calret/calnex"/>
</dbReference>
<dbReference type="PANTHER" id="PTHR11073">
    <property type="entry name" value="CALRETICULIN AND CALNEXIN"/>
    <property type="match status" value="1"/>
</dbReference>
<evidence type="ECO:0000256" key="20">
    <source>
        <dbReference type="ARBA" id="ARBA00023186"/>
    </source>
</evidence>
<evidence type="ECO:0000256" key="3">
    <source>
        <dbReference type="ARBA" id="ARBA00004498"/>
    </source>
</evidence>
<dbReference type="GO" id="GO:0051082">
    <property type="term" value="F:unfolded protein binding"/>
    <property type="evidence" value="ECO:0007669"/>
    <property type="project" value="InterPro"/>
</dbReference>
<dbReference type="InterPro" id="IPR018124">
    <property type="entry name" value="Calret/calnex_CS"/>
</dbReference>
<dbReference type="GO" id="GO:0005509">
    <property type="term" value="F:calcium ion binding"/>
    <property type="evidence" value="ECO:0007669"/>
    <property type="project" value="InterPro"/>
</dbReference>
<evidence type="ECO:0000256" key="4">
    <source>
        <dbReference type="ARBA" id="ARBA00004514"/>
    </source>
</evidence>
<dbReference type="PRINTS" id="PR00626">
    <property type="entry name" value="CALRETICULIN"/>
</dbReference>
<keyword evidence="28" id="KW-1185">Reference proteome</keyword>
<proteinExistence type="inferred from homology"/>
<evidence type="ECO:0000313" key="28">
    <source>
        <dbReference type="Proteomes" id="UP001190640"/>
    </source>
</evidence>
<feature type="compositionally biased region" description="Basic and acidic residues" evidence="27">
    <location>
        <begin position="358"/>
        <end position="386"/>
    </location>
</feature>
<dbReference type="CTD" id="125972"/>
<evidence type="ECO:0000256" key="13">
    <source>
        <dbReference type="ARBA" id="ARBA00022734"/>
    </source>
</evidence>
<evidence type="ECO:0000256" key="2">
    <source>
        <dbReference type="ARBA" id="ARBA00004319"/>
    </source>
</evidence>
<evidence type="ECO:0000256" key="8">
    <source>
        <dbReference type="ARBA" id="ARBA00022490"/>
    </source>
</evidence>
<organism evidence="28 29">
    <name type="scientific">Eublepharis macularius</name>
    <name type="common">Leopard gecko</name>
    <name type="synonym">Cyrtodactylus macularius</name>
    <dbReference type="NCBI Taxonomy" id="481883"/>
    <lineage>
        <taxon>Eukaryota</taxon>
        <taxon>Metazoa</taxon>
        <taxon>Chordata</taxon>
        <taxon>Craniata</taxon>
        <taxon>Vertebrata</taxon>
        <taxon>Euteleostomi</taxon>
        <taxon>Lepidosauria</taxon>
        <taxon>Squamata</taxon>
        <taxon>Bifurcata</taxon>
        <taxon>Gekkota</taxon>
        <taxon>Eublepharidae</taxon>
        <taxon>Eublepharinae</taxon>
        <taxon>Eublepharis</taxon>
    </lineage>
</organism>
<keyword evidence="19 25" id="KW-1015">Disulfide bond</keyword>
<reference evidence="29" key="1">
    <citation type="submission" date="2025-08" db="UniProtKB">
        <authorList>
            <consortium name="RefSeq"/>
        </authorList>
    </citation>
    <scope>IDENTIFICATION</scope>
    <source>
        <tissue evidence="29">Blood</tissue>
    </source>
</reference>
<feature type="chain" id="PRO_5041514641" description="Calreticulin" evidence="26">
    <location>
        <begin position="18"/>
        <end position="407"/>
    </location>
</feature>
<dbReference type="SUPFAM" id="SSF49899">
    <property type="entry name" value="Concanavalin A-like lectins/glucanases"/>
    <property type="match status" value="1"/>
</dbReference>
<dbReference type="PANTHER" id="PTHR11073:SF3">
    <property type="entry name" value="CALRETICULIN-3"/>
    <property type="match status" value="1"/>
</dbReference>
<dbReference type="GO" id="GO:0009986">
    <property type="term" value="C:cell surface"/>
    <property type="evidence" value="ECO:0007669"/>
    <property type="project" value="UniProtKB-SubCell"/>
</dbReference>
<dbReference type="Gene3D" id="2.10.250.10">
    <property type="entry name" value="Calreticulin/calnexin, P domain"/>
    <property type="match status" value="1"/>
</dbReference>
<evidence type="ECO:0000256" key="21">
    <source>
        <dbReference type="ARBA" id="ARBA00023329"/>
    </source>
</evidence>
<keyword evidence="10" id="KW-0272">Extracellular matrix</keyword>
<dbReference type="GO" id="GO:0005789">
    <property type="term" value="C:endoplasmic reticulum membrane"/>
    <property type="evidence" value="ECO:0007669"/>
    <property type="project" value="TreeGrafter"/>
</dbReference>
<gene>
    <name evidence="29" type="primary">CALR3</name>
</gene>
<evidence type="ECO:0000256" key="6">
    <source>
        <dbReference type="ARBA" id="ARBA00010983"/>
    </source>
</evidence>
<dbReference type="PROSITE" id="PS00803">
    <property type="entry name" value="CALRETICULIN_1"/>
    <property type="match status" value="1"/>
</dbReference>
<keyword evidence="20 23" id="KW-0143">Chaperone</keyword>
<evidence type="ECO:0000256" key="22">
    <source>
        <dbReference type="ARBA" id="ARBA00037865"/>
    </source>
</evidence>
<protein>
    <recommendedName>
        <fullName evidence="7 23">Calreticulin</fullName>
    </recommendedName>
</protein>
<dbReference type="Pfam" id="PF00262">
    <property type="entry name" value="Calreticulin"/>
    <property type="match status" value="2"/>
</dbReference>
<comment type="similarity">
    <text evidence="6 23 26">Belongs to the calreticulin family.</text>
</comment>
<evidence type="ECO:0000256" key="23">
    <source>
        <dbReference type="PIRNR" id="PIRNR002356"/>
    </source>
</evidence>
<feature type="binding site" evidence="24">
    <location>
        <position position="112"/>
    </location>
    <ligand>
        <name>an alpha-D-glucoside</name>
        <dbReference type="ChEBI" id="CHEBI:22390"/>
    </ligand>
</feature>
<comment type="subcellular location">
    <subcellularLocation>
        <location evidence="1">Cell surface</location>
    </subcellularLocation>
    <subcellularLocation>
        <location evidence="4">Cytoplasm</location>
        <location evidence="4">Cytosol</location>
    </subcellularLocation>
    <subcellularLocation>
        <location evidence="22">Cytoplasmic vesicle</location>
        <location evidence="22">Secretory vesicle</location>
        <location evidence="22">Cortical granule</location>
    </subcellularLocation>
    <subcellularLocation>
        <location evidence="2 23">Endoplasmic reticulum lumen</location>
    </subcellularLocation>
    <subcellularLocation>
        <location evidence="5">Sarcoplasmic reticulum lumen</location>
    </subcellularLocation>
    <subcellularLocation>
        <location evidence="3">Secreted</location>
        <location evidence="3">Extracellular space</location>
        <location evidence="3">Extracellular matrix</location>
    </subcellularLocation>
</comment>
<evidence type="ECO:0000256" key="1">
    <source>
        <dbReference type="ARBA" id="ARBA00004241"/>
    </source>
</evidence>
<evidence type="ECO:0000256" key="16">
    <source>
        <dbReference type="ARBA" id="ARBA00022833"/>
    </source>
</evidence>
<feature type="disulfide bond" evidence="25">
    <location>
        <begin position="108"/>
        <end position="140"/>
    </location>
</feature>
<dbReference type="GO" id="GO:0005829">
    <property type="term" value="C:cytosol"/>
    <property type="evidence" value="ECO:0007669"/>
    <property type="project" value="UniProtKB-SubCell"/>
</dbReference>
<dbReference type="Gene3D" id="2.60.120.200">
    <property type="match status" value="1"/>
</dbReference>
<evidence type="ECO:0000256" key="12">
    <source>
        <dbReference type="ARBA" id="ARBA00022729"/>
    </source>
</evidence>
<keyword evidence="16" id="KW-0862">Zinc</keyword>
<evidence type="ECO:0000256" key="19">
    <source>
        <dbReference type="ARBA" id="ARBA00023157"/>
    </source>
</evidence>
<dbReference type="SUPFAM" id="SSF63887">
    <property type="entry name" value="P-domain of calnexin/calreticulin"/>
    <property type="match status" value="1"/>
</dbReference>
<keyword evidence="13" id="KW-0430">Lectin</keyword>
<dbReference type="InterPro" id="IPR009033">
    <property type="entry name" value="Calreticulin/calnexin_P_dom_sf"/>
</dbReference>
<evidence type="ECO:0000313" key="29">
    <source>
        <dbReference type="RefSeq" id="XP_054836198.1"/>
    </source>
</evidence>
<evidence type="ECO:0000256" key="17">
    <source>
        <dbReference type="ARBA" id="ARBA00022837"/>
    </source>
</evidence>
<dbReference type="GO" id="GO:0033018">
    <property type="term" value="C:sarcoplasmic reticulum lumen"/>
    <property type="evidence" value="ECO:0007669"/>
    <property type="project" value="UniProtKB-SubCell"/>
</dbReference>